<dbReference type="AlphaFoldDB" id="A0A1Q9C8C9"/>
<feature type="transmembrane region" description="Helical" evidence="2">
    <location>
        <begin position="106"/>
        <end position="129"/>
    </location>
</feature>
<keyword evidence="2" id="KW-0812">Transmembrane</keyword>
<keyword evidence="2" id="KW-0472">Membrane</keyword>
<evidence type="ECO:0000256" key="1">
    <source>
        <dbReference type="SAM" id="MobiDB-lite"/>
    </source>
</evidence>
<feature type="region of interest" description="Disordered" evidence="1">
    <location>
        <begin position="1"/>
        <end position="84"/>
    </location>
</feature>
<proteinExistence type="predicted"/>
<name>A0A1Q9C8C9_SYMMI</name>
<dbReference type="EMBL" id="LSRX01001515">
    <property type="protein sequence ID" value="OLP79178.1"/>
    <property type="molecule type" value="Genomic_DNA"/>
</dbReference>
<gene>
    <name evidence="3" type="ORF">AK812_SmicGene40566</name>
</gene>
<comment type="caution">
    <text evidence="3">The sequence shown here is derived from an EMBL/GenBank/DDBJ whole genome shotgun (WGS) entry which is preliminary data.</text>
</comment>
<evidence type="ECO:0000256" key="2">
    <source>
        <dbReference type="SAM" id="Phobius"/>
    </source>
</evidence>
<feature type="transmembrane region" description="Helical" evidence="2">
    <location>
        <begin position="135"/>
        <end position="153"/>
    </location>
</feature>
<accession>A0A1Q9C8C9</accession>
<protein>
    <submittedName>
        <fullName evidence="3">Uncharacterized protein</fullName>
    </submittedName>
</protein>
<dbReference type="Proteomes" id="UP000186817">
    <property type="component" value="Unassembled WGS sequence"/>
</dbReference>
<feature type="region of interest" description="Disordered" evidence="1">
    <location>
        <begin position="221"/>
        <end position="242"/>
    </location>
</feature>
<keyword evidence="2" id="KW-1133">Transmembrane helix</keyword>
<reference evidence="3 4" key="1">
    <citation type="submission" date="2016-02" db="EMBL/GenBank/DDBJ databases">
        <title>Genome analysis of coral dinoflagellate symbionts highlights evolutionary adaptations to a symbiotic lifestyle.</title>
        <authorList>
            <person name="Aranda M."/>
            <person name="Li Y."/>
            <person name="Liew Y.J."/>
            <person name="Baumgarten S."/>
            <person name="Simakov O."/>
            <person name="Wilson M."/>
            <person name="Piel J."/>
            <person name="Ashoor H."/>
            <person name="Bougouffa S."/>
            <person name="Bajic V.B."/>
            <person name="Ryu T."/>
            <person name="Ravasi T."/>
            <person name="Bayer T."/>
            <person name="Micklem G."/>
            <person name="Kim H."/>
            <person name="Bhak J."/>
            <person name="Lajeunesse T.C."/>
            <person name="Voolstra C.R."/>
        </authorList>
    </citation>
    <scope>NUCLEOTIDE SEQUENCE [LARGE SCALE GENOMIC DNA]</scope>
    <source>
        <strain evidence="3 4">CCMP2467</strain>
    </source>
</reference>
<feature type="transmembrane region" description="Helical" evidence="2">
    <location>
        <begin position="174"/>
        <end position="198"/>
    </location>
</feature>
<keyword evidence="4" id="KW-1185">Reference proteome</keyword>
<evidence type="ECO:0000313" key="4">
    <source>
        <dbReference type="Proteomes" id="UP000186817"/>
    </source>
</evidence>
<feature type="compositionally biased region" description="Basic and acidic residues" evidence="1">
    <location>
        <begin position="11"/>
        <end position="25"/>
    </location>
</feature>
<organism evidence="3 4">
    <name type="scientific">Symbiodinium microadriaticum</name>
    <name type="common">Dinoflagellate</name>
    <name type="synonym">Zooxanthella microadriatica</name>
    <dbReference type="NCBI Taxonomy" id="2951"/>
    <lineage>
        <taxon>Eukaryota</taxon>
        <taxon>Sar</taxon>
        <taxon>Alveolata</taxon>
        <taxon>Dinophyceae</taxon>
        <taxon>Suessiales</taxon>
        <taxon>Symbiodiniaceae</taxon>
        <taxon>Symbiodinium</taxon>
    </lineage>
</organism>
<dbReference type="OrthoDB" id="431199at2759"/>
<sequence>MAQAVHTVARALDKRRAPAVRERHGARQHAGVPDKRHLGAPPNPVPKKLAVTLCDKAEHGESTEEGPAKPGRPGLPQREGGEDDLPQRGLPVQALLMVARFLILDVWGALLSLLILTLGTFVLATGAGVDTGYCLYYGLMCLVNGIFDAILFLERAVHVKYPLFSRHAPAVFNAASGVFLVCPIIELAAASLAAAIYIEASEQESRLLMPGLQQLDFGSAQEGEARRPSEQFQAFTGRSYHL</sequence>
<evidence type="ECO:0000313" key="3">
    <source>
        <dbReference type="EMBL" id="OLP79178.1"/>
    </source>
</evidence>